<dbReference type="Pfam" id="PF00196">
    <property type="entry name" value="GerE"/>
    <property type="match status" value="1"/>
</dbReference>
<dbReference type="CDD" id="cd06170">
    <property type="entry name" value="LuxR_C_like"/>
    <property type="match status" value="1"/>
</dbReference>
<organism evidence="4 5">
    <name type="scientific">Kribbella steppae</name>
    <dbReference type="NCBI Taxonomy" id="2512223"/>
    <lineage>
        <taxon>Bacteria</taxon>
        <taxon>Bacillati</taxon>
        <taxon>Actinomycetota</taxon>
        <taxon>Actinomycetes</taxon>
        <taxon>Propionibacteriales</taxon>
        <taxon>Kribbellaceae</taxon>
        <taxon>Kribbella</taxon>
    </lineage>
</organism>
<evidence type="ECO:0000256" key="2">
    <source>
        <dbReference type="SAM" id="MobiDB-lite"/>
    </source>
</evidence>
<dbReference type="SMART" id="SM00421">
    <property type="entry name" value="HTH_LUXR"/>
    <property type="match status" value="1"/>
</dbReference>
<accession>A0A4R2HQB5</accession>
<dbReference type="InterPro" id="IPR059106">
    <property type="entry name" value="WHD_MalT"/>
</dbReference>
<reference evidence="4 5" key="1">
    <citation type="journal article" date="2015" name="Stand. Genomic Sci.">
        <title>Genomic Encyclopedia of Bacterial and Archaeal Type Strains, Phase III: the genomes of soil and plant-associated and newly described type strains.</title>
        <authorList>
            <person name="Whitman W.B."/>
            <person name="Woyke T."/>
            <person name="Klenk H.P."/>
            <person name="Zhou Y."/>
            <person name="Lilburn T.G."/>
            <person name="Beck B.J."/>
            <person name="De Vos P."/>
            <person name="Vandamme P."/>
            <person name="Eisen J.A."/>
            <person name="Garrity G."/>
            <person name="Hugenholtz P."/>
            <person name="Kyrpides N.C."/>
        </authorList>
    </citation>
    <scope>NUCLEOTIDE SEQUENCE [LARGE SCALE GENOMIC DNA]</scope>
    <source>
        <strain evidence="4 5">VKM Ac-2572</strain>
    </source>
</reference>
<evidence type="ECO:0000313" key="5">
    <source>
        <dbReference type="Proteomes" id="UP000294508"/>
    </source>
</evidence>
<dbReference type="InterPro" id="IPR039420">
    <property type="entry name" value="WalR-like"/>
</dbReference>
<dbReference type="AlphaFoldDB" id="A0A4R2HQB5"/>
<dbReference type="PANTHER" id="PTHR43214:SF43">
    <property type="entry name" value="TWO-COMPONENT RESPONSE REGULATOR"/>
    <property type="match status" value="1"/>
</dbReference>
<dbReference type="PRINTS" id="PR00038">
    <property type="entry name" value="HTHLUXR"/>
</dbReference>
<dbReference type="InterPro" id="IPR041617">
    <property type="entry name" value="TPR_MalT"/>
</dbReference>
<dbReference type="InterPro" id="IPR016032">
    <property type="entry name" value="Sig_transdc_resp-reg_C-effctor"/>
</dbReference>
<evidence type="ECO:0000313" key="4">
    <source>
        <dbReference type="EMBL" id="TCO33413.1"/>
    </source>
</evidence>
<dbReference type="Pfam" id="PF17874">
    <property type="entry name" value="TPR_MalT"/>
    <property type="match status" value="1"/>
</dbReference>
<dbReference type="EMBL" id="SLWN01000003">
    <property type="protein sequence ID" value="TCO33413.1"/>
    <property type="molecule type" value="Genomic_DNA"/>
</dbReference>
<keyword evidence="1" id="KW-0238">DNA-binding</keyword>
<sequence length="891" mass="95785">MPGGQQAGEERGHRSIPRHVHDQAAMPGPSAIPRKAVVRQRLLDLVSQGVQRPLTLVSAPAGFGKTMLLVSWEALGAWAGPVRHITMDAAAEQPAALLQSVLDGLHRRGSALAEEPVLFTTADLPGRPGPVTERAAGPEAMVLVVDCGDLTVTPELGDSLDRLIRGNAGRVRIVLLTRADPQLPLHRYRLADTLTEIRAADLAFTVEEAAGLMRHENLDLAPAELAELWARTDGWPAGLMFAAMHLAGKADTAQAIRGFRGDVGNVAAFLMTEVLQAQPPALRDFLLRTCIVDKLRPGLAEALTGRACDLRSLEFMSHGNAFIQRVPGTDDCYSYQSLFREFLRAQLLFERSALVPVLHRTAAGWFAQNGHQLSAVCHAITAGQWGDAARYLVEDLDFAQLLVGRERRLLKELVADLPDDLDDASAAVVRSARALTEFDVDLCAAELRKARSGLDQGLPPRTLSYELAITVLEAVSASLQTDVMSALDAVLAAEAALRAVSVGPNAVHPELKLLVAGCKGRVLLQRGDFAGAAEAFSAAIAIAEEAGLHEALADFLGMAALVEAVWGHLRRAAELATQAIALAESGAHLDEPQSAIVAQAWVSAEQGELAVARDLVHRAGDAVPTFDTRVLAACAAMVRARVLRADGDVDLARAELRAAANSYGAVSDEWLGQSLVVDEAKILVAQHLPREAIAVVEHSPGRDQVESILVLRRAATEAGEQGPALPAPAAQQGTSLETQVDSWLVQAAESIRTGDSGRSGLQVERALRLAAPEHLRRPFSEAPPPLRKLLQPTGELMRRHPWLRAPGPADHSSRTRTELVITATLSSKEHEVLEYLAELLTTEEIASTMYVSVNTVRSHVRSILRKLSASRRNEAVRRAWELGLLPSRPEV</sequence>
<comment type="caution">
    <text evidence="4">The sequence shown here is derived from an EMBL/GenBank/DDBJ whole genome shotgun (WGS) entry which is preliminary data.</text>
</comment>
<dbReference type="GO" id="GO:0003677">
    <property type="term" value="F:DNA binding"/>
    <property type="evidence" value="ECO:0007669"/>
    <property type="project" value="UniProtKB-KW"/>
</dbReference>
<dbReference type="GO" id="GO:0006355">
    <property type="term" value="P:regulation of DNA-templated transcription"/>
    <property type="evidence" value="ECO:0007669"/>
    <property type="project" value="InterPro"/>
</dbReference>
<evidence type="ECO:0000256" key="1">
    <source>
        <dbReference type="ARBA" id="ARBA00023125"/>
    </source>
</evidence>
<dbReference type="InterPro" id="IPR011990">
    <property type="entry name" value="TPR-like_helical_dom_sf"/>
</dbReference>
<dbReference type="InterPro" id="IPR036388">
    <property type="entry name" value="WH-like_DNA-bd_sf"/>
</dbReference>
<dbReference type="Gene3D" id="1.10.10.10">
    <property type="entry name" value="Winged helix-like DNA-binding domain superfamily/Winged helix DNA-binding domain"/>
    <property type="match status" value="1"/>
</dbReference>
<feature type="region of interest" description="Disordered" evidence="2">
    <location>
        <begin position="1"/>
        <end position="30"/>
    </location>
</feature>
<gene>
    <name evidence="4" type="ORF">EV652_103414</name>
</gene>
<dbReference type="Gene3D" id="1.25.40.10">
    <property type="entry name" value="Tetratricopeptide repeat domain"/>
    <property type="match status" value="1"/>
</dbReference>
<proteinExistence type="predicted"/>
<dbReference type="SUPFAM" id="SSF46894">
    <property type="entry name" value="C-terminal effector domain of the bipartite response regulators"/>
    <property type="match status" value="1"/>
</dbReference>
<protein>
    <submittedName>
        <fullName evidence="4">LuxR family maltose regulon positive regulatory protein</fullName>
    </submittedName>
</protein>
<dbReference type="InterPro" id="IPR000792">
    <property type="entry name" value="Tscrpt_reg_LuxR_C"/>
</dbReference>
<dbReference type="Proteomes" id="UP000294508">
    <property type="component" value="Unassembled WGS sequence"/>
</dbReference>
<feature type="domain" description="HTH luxR-type" evidence="3">
    <location>
        <begin position="818"/>
        <end position="883"/>
    </location>
</feature>
<dbReference type="PANTHER" id="PTHR43214">
    <property type="entry name" value="TWO-COMPONENT RESPONSE REGULATOR"/>
    <property type="match status" value="1"/>
</dbReference>
<dbReference type="PROSITE" id="PS50043">
    <property type="entry name" value="HTH_LUXR_2"/>
    <property type="match status" value="1"/>
</dbReference>
<name>A0A4R2HQB5_9ACTN</name>
<keyword evidence="5" id="KW-1185">Reference proteome</keyword>
<evidence type="ECO:0000259" key="3">
    <source>
        <dbReference type="PROSITE" id="PS50043"/>
    </source>
</evidence>
<dbReference type="SUPFAM" id="SSF48452">
    <property type="entry name" value="TPR-like"/>
    <property type="match status" value="1"/>
</dbReference>
<dbReference type="Pfam" id="PF25873">
    <property type="entry name" value="WHD_MalT"/>
    <property type="match status" value="1"/>
</dbReference>